<gene>
    <name evidence="1" type="ORF">MCNOR_2319</name>
</gene>
<evidence type="ECO:0000313" key="1">
    <source>
        <dbReference type="EMBL" id="CAI8841224.1"/>
    </source>
</evidence>
<organism evidence="1 2">
    <name type="scientific">Methylococcus capsulatus</name>
    <dbReference type="NCBI Taxonomy" id="414"/>
    <lineage>
        <taxon>Bacteria</taxon>
        <taxon>Pseudomonadati</taxon>
        <taxon>Pseudomonadota</taxon>
        <taxon>Gammaproteobacteria</taxon>
        <taxon>Methylococcales</taxon>
        <taxon>Methylococcaceae</taxon>
        <taxon>Methylococcus</taxon>
    </lineage>
</organism>
<dbReference type="EMBL" id="OX458332">
    <property type="protein sequence ID" value="CAI8841224.1"/>
    <property type="molecule type" value="Genomic_DNA"/>
</dbReference>
<evidence type="ECO:0000313" key="2">
    <source>
        <dbReference type="Proteomes" id="UP001158598"/>
    </source>
</evidence>
<sequence length="25" mass="2706">MGSKGRSISLCAHDPKRYANSSNLI</sequence>
<reference evidence="1" key="1">
    <citation type="submission" date="2023-03" db="EMBL/GenBank/DDBJ databases">
        <authorList>
            <person name="Pearce D."/>
        </authorList>
    </citation>
    <scope>NUCLEOTIDE SEQUENCE</scope>
    <source>
        <strain evidence="1">Mc</strain>
    </source>
</reference>
<protein>
    <submittedName>
        <fullName evidence="1">Uncharacterized protein</fullName>
    </submittedName>
</protein>
<accession>A0AA35XU54</accession>
<name>A0AA35XU54_METCP</name>
<dbReference type="AlphaFoldDB" id="A0AA35XU54"/>
<dbReference type="Proteomes" id="UP001158598">
    <property type="component" value="Chromosome"/>
</dbReference>
<proteinExistence type="predicted"/>